<evidence type="ECO:0000313" key="11">
    <source>
        <dbReference type="Proteomes" id="UP000744438"/>
    </source>
</evidence>
<dbReference type="AlphaFoldDB" id="A0A937I3F7"/>
<keyword evidence="6 9" id="KW-1133">Transmembrane helix</keyword>
<comment type="function">
    <text evidence="1">Part of the ABC transporter complex LptBFG involved in the translocation of lipopolysaccharide (LPS) from the inner membrane to the outer membrane.</text>
</comment>
<dbReference type="Pfam" id="PF03739">
    <property type="entry name" value="LptF_LptG"/>
    <property type="match status" value="1"/>
</dbReference>
<keyword evidence="5 9" id="KW-0812">Transmembrane</keyword>
<feature type="transmembrane region" description="Helical" evidence="9">
    <location>
        <begin position="20"/>
        <end position="41"/>
    </location>
</feature>
<name>A0A937I3F7_9GAMM</name>
<sequence length="346" mass="39795">MSFYSLIFGDTLDNLFTRYAWRFLFLTVGIFFLLDFILSFLNEFEDLSEFYSFTSILLFLVYTSVDAVFDIFPLSAIVSTIICMGAISDSGELIAARVSGKKLSRIIFAVLKPVIFGIILMLVSWQFFIPNLQEAANNLKFEPTSNVSEQKEQWVFKNDRFSKVTDKGTSKEVKIYDLDEKGNVDSIVVSKDIEIAENEWVIKEVRDYKDDISKSDFVWEDAPKLAMNYSMKGLKHMSLTDNYYYWQSINEAADRNKVGYEFWKKMLEPISLLCLIIFALAISLRAIGRNKSVDRFVLGILIAFGFNLLIKIFGNVSLILGWSAFWGILLSSLLLLYFGIRIIRRV</sequence>
<reference evidence="10" key="1">
    <citation type="submission" date="2020-10" db="EMBL/GenBank/DDBJ databases">
        <title>Microbiome of the Black Sea water column analyzed by genome centric metagenomics.</title>
        <authorList>
            <person name="Cabello-Yeves P.J."/>
            <person name="Callieri C."/>
            <person name="Picazo A."/>
            <person name="Mehrshad M."/>
            <person name="Haro-Moreno J.M."/>
            <person name="Roda-Garcia J."/>
            <person name="Dzembekova N."/>
            <person name="Slabakova V."/>
            <person name="Slabakova N."/>
            <person name="Moncheva S."/>
            <person name="Rodriguez-Valera F."/>
        </authorList>
    </citation>
    <scope>NUCLEOTIDE SEQUENCE</scope>
    <source>
        <strain evidence="10">BS307-5m-G49</strain>
    </source>
</reference>
<keyword evidence="4" id="KW-1003">Cell membrane</keyword>
<dbReference type="PANTHER" id="PTHR33529:SF2">
    <property type="entry name" value="LIPOPOLYSACCHARIDE EXPORT SYSTEM PERMEASE PROTEIN LPTG"/>
    <property type="match status" value="1"/>
</dbReference>
<evidence type="ECO:0000256" key="8">
    <source>
        <dbReference type="ARBA" id="ARBA00026081"/>
    </source>
</evidence>
<feature type="transmembrane region" description="Helical" evidence="9">
    <location>
        <begin position="266"/>
        <end position="284"/>
    </location>
</feature>
<proteinExistence type="inferred from homology"/>
<evidence type="ECO:0000256" key="5">
    <source>
        <dbReference type="ARBA" id="ARBA00022692"/>
    </source>
</evidence>
<evidence type="ECO:0000256" key="3">
    <source>
        <dbReference type="ARBA" id="ARBA00007725"/>
    </source>
</evidence>
<dbReference type="GO" id="GO:0015920">
    <property type="term" value="P:lipopolysaccharide transport"/>
    <property type="evidence" value="ECO:0007669"/>
    <property type="project" value="TreeGrafter"/>
</dbReference>
<comment type="subcellular location">
    <subcellularLocation>
        <location evidence="2">Cell membrane</location>
        <topology evidence="2">Multi-pass membrane protein</topology>
    </subcellularLocation>
</comment>
<evidence type="ECO:0000256" key="6">
    <source>
        <dbReference type="ARBA" id="ARBA00022989"/>
    </source>
</evidence>
<feature type="transmembrane region" description="Helical" evidence="9">
    <location>
        <begin position="106"/>
        <end position="128"/>
    </location>
</feature>
<accession>A0A937I3F7</accession>
<evidence type="ECO:0000256" key="9">
    <source>
        <dbReference type="SAM" id="Phobius"/>
    </source>
</evidence>
<dbReference type="EMBL" id="JADHQC010000001">
    <property type="protein sequence ID" value="MBL6811328.1"/>
    <property type="molecule type" value="Genomic_DNA"/>
</dbReference>
<comment type="subunit">
    <text evidence="8">Component of the lipopolysaccharide transport and assembly complex. The LptBFG transporter is composed of two ATP-binding proteins (LptB) and two transmembrane proteins (LptF and LptG).</text>
</comment>
<organism evidence="10 11">
    <name type="scientific">SAR86 cluster bacterium</name>
    <dbReference type="NCBI Taxonomy" id="2030880"/>
    <lineage>
        <taxon>Bacteria</taxon>
        <taxon>Pseudomonadati</taxon>
        <taxon>Pseudomonadota</taxon>
        <taxon>Gammaproteobacteria</taxon>
        <taxon>SAR86 cluster</taxon>
    </lineage>
</organism>
<protein>
    <submittedName>
        <fullName evidence="10">LptF/LptG family permease</fullName>
    </submittedName>
</protein>
<evidence type="ECO:0000256" key="4">
    <source>
        <dbReference type="ARBA" id="ARBA00022475"/>
    </source>
</evidence>
<comment type="caution">
    <text evidence="10">The sequence shown here is derived from an EMBL/GenBank/DDBJ whole genome shotgun (WGS) entry which is preliminary data.</text>
</comment>
<evidence type="ECO:0000256" key="7">
    <source>
        <dbReference type="ARBA" id="ARBA00023136"/>
    </source>
</evidence>
<evidence type="ECO:0000313" key="10">
    <source>
        <dbReference type="EMBL" id="MBL6811328.1"/>
    </source>
</evidence>
<feature type="transmembrane region" description="Helical" evidence="9">
    <location>
        <begin position="296"/>
        <end position="313"/>
    </location>
</feature>
<dbReference type="GO" id="GO:0043190">
    <property type="term" value="C:ATP-binding cassette (ABC) transporter complex"/>
    <property type="evidence" value="ECO:0007669"/>
    <property type="project" value="TreeGrafter"/>
</dbReference>
<evidence type="ECO:0000256" key="2">
    <source>
        <dbReference type="ARBA" id="ARBA00004651"/>
    </source>
</evidence>
<dbReference type="PANTHER" id="PTHR33529">
    <property type="entry name" value="SLR0882 PROTEIN-RELATED"/>
    <property type="match status" value="1"/>
</dbReference>
<gene>
    <name evidence="10" type="ORF">ISQ63_00425</name>
</gene>
<keyword evidence="7 9" id="KW-0472">Membrane</keyword>
<dbReference type="InterPro" id="IPR005495">
    <property type="entry name" value="LptG/LptF_permease"/>
</dbReference>
<evidence type="ECO:0000256" key="1">
    <source>
        <dbReference type="ARBA" id="ARBA00002265"/>
    </source>
</evidence>
<comment type="similarity">
    <text evidence="3">Belongs to the LptF/LptG family.</text>
</comment>
<dbReference type="Proteomes" id="UP000744438">
    <property type="component" value="Unassembled WGS sequence"/>
</dbReference>
<feature type="transmembrane region" description="Helical" evidence="9">
    <location>
        <begin position="319"/>
        <end position="340"/>
    </location>
</feature>